<name>V4A397_LOTGI</name>
<dbReference type="PANTHER" id="PTHR48118">
    <property type="entry name" value="SPINDLE AND KINETOCHORE-ASSOCIATED PROTEIN 3"/>
    <property type="match status" value="1"/>
</dbReference>
<feature type="region of interest" description="Disordered" evidence="13">
    <location>
        <begin position="107"/>
        <end position="175"/>
    </location>
</feature>
<evidence type="ECO:0000256" key="8">
    <source>
        <dbReference type="ARBA" id="ARBA00022776"/>
    </source>
</evidence>
<comment type="subcellular location">
    <subcellularLocation>
        <location evidence="2">Chromosome</location>
        <location evidence="2">Centromere</location>
        <location evidence="2">Kinetochore</location>
    </subcellularLocation>
    <subcellularLocation>
        <location evidence="1">Cytoplasm</location>
        <location evidence="1">Cytoskeleton</location>
        <location evidence="1">Spindle</location>
    </subcellularLocation>
</comment>
<evidence type="ECO:0000256" key="9">
    <source>
        <dbReference type="ARBA" id="ARBA00022838"/>
    </source>
</evidence>
<dbReference type="Gene3D" id="6.10.250.1400">
    <property type="match status" value="1"/>
</dbReference>
<evidence type="ECO:0000313" key="14">
    <source>
        <dbReference type="EMBL" id="ESO89375.1"/>
    </source>
</evidence>
<evidence type="ECO:0000256" key="11">
    <source>
        <dbReference type="ARBA" id="ARBA00023306"/>
    </source>
</evidence>
<keyword evidence="7" id="KW-0493">Microtubule</keyword>
<dbReference type="GeneID" id="20236296"/>
<evidence type="ECO:0000313" key="15">
    <source>
        <dbReference type="Proteomes" id="UP000030746"/>
    </source>
</evidence>
<protein>
    <submittedName>
        <fullName evidence="14">Uncharacterized protein</fullName>
    </submittedName>
</protein>
<proteinExistence type="inferred from homology"/>
<dbReference type="OMA" id="LMKKNSM"/>
<accession>V4A397</accession>
<keyword evidence="9" id="KW-0995">Kinetochore</keyword>
<evidence type="ECO:0000256" key="13">
    <source>
        <dbReference type="SAM" id="MobiDB-lite"/>
    </source>
</evidence>
<keyword evidence="11" id="KW-0131">Cell cycle</keyword>
<dbReference type="Proteomes" id="UP000030746">
    <property type="component" value="Unassembled WGS sequence"/>
</dbReference>
<comment type="similarity">
    <text evidence="3">Belongs to the SKA3 family.</text>
</comment>
<dbReference type="RefSeq" id="XP_009060400.1">
    <property type="nucleotide sequence ID" value="XM_009062152.1"/>
</dbReference>
<keyword evidence="4" id="KW-0158">Chromosome</keyword>
<evidence type="ECO:0000256" key="5">
    <source>
        <dbReference type="ARBA" id="ARBA00022490"/>
    </source>
</evidence>
<dbReference type="GO" id="GO:0000278">
    <property type="term" value="P:mitotic cell cycle"/>
    <property type="evidence" value="ECO:0007669"/>
    <property type="project" value="TreeGrafter"/>
</dbReference>
<organism evidence="14 15">
    <name type="scientific">Lottia gigantea</name>
    <name type="common">Giant owl limpet</name>
    <dbReference type="NCBI Taxonomy" id="225164"/>
    <lineage>
        <taxon>Eukaryota</taxon>
        <taxon>Metazoa</taxon>
        <taxon>Spiralia</taxon>
        <taxon>Lophotrochozoa</taxon>
        <taxon>Mollusca</taxon>
        <taxon>Gastropoda</taxon>
        <taxon>Patellogastropoda</taxon>
        <taxon>Lottioidea</taxon>
        <taxon>Lottiidae</taxon>
        <taxon>Lottia</taxon>
    </lineage>
</organism>
<feature type="region of interest" description="Disordered" evidence="13">
    <location>
        <begin position="429"/>
        <end position="458"/>
    </location>
</feature>
<gene>
    <name evidence="14" type="ORF">LOTGIDRAFT_154483</name>
</gene>
<evidence type="ECO:0000256" key="12">
    <source>
        <dbReference type="ARBA" id="ARBA00023328"/>
    </source>
</evidence>
<dbReference type="GO" id="GO:0007059">
    <property type="term" value="P:chromosome segregation"/>
    <property type="evidence" value="ECO:0007669"/>
    <property type="project" value="InterPro"/>
</dbReference>
<dbReference type="EMBL" id="KB202619">
    <property type="protein sequence ID" value="ESO89375.1"/>
    <property type="molecule type" value="Genomic_DNA"/>
</dbReference>
<dbReference type="GO" id="GO:0051301">
    <property type="term" value="P:cell division"/>
    <property type="evidence" value="ECO:0007669"/>
    <property type="project" value="UniProtKB-KW"/>
</dbReference>
<evidence type="ECO:0000256" key="4">
    <source>
        <dbReference type="ARBA" id="ARBA00022454"/>
    </source>
</evidence>
<evidence type="ECO:0000256" key="6">
    <source>
        <dbReference type="ARBA" id="ARBA00022618"/>
    </source>
</evidence>
<reference evidence="14 15" key="1">
    <citation type="journal article" date="2013" name="Nature">
        <title>Insights into bilaterian evolution from three spiralian genomes.</title>
        <authorList>
            <person name="Simakov O."/>
            <person name="Marletaz F."/>
            <person name="Cho S.J."/>
            <person name="Edsinger-Gonzales E."/>
            <person name="Havlak P."/>
            <person name="Hellsten U."/>
            <person name="Kuo D.H."/>
            <person name="Larsson T."/>
            <person name="Lv J."/>
            <person name="Arendt D."/>
            <person name="Savage R."/>
            <person name="Osoegawa K."/>
            <person name="de Jong P."/>
            <person name="Grimwood J."/>
            <person name="Chapman J.A."/>
            <person name="Shapiro H."/>
            <person name="Aerts A."/>
            <person name="Otillar R.P."/>
            <person name="Terry A.Y."/>
            <person name="Boore J.L."/>
            <person name="Grigoriev I.V."/>
            <person name="Lindberg D.R."/>
            <person name="Seaver E.C."/>
            <person name="Weisblat D.A."/>
            <person name="Putnam N.H."/>
            <person name="Rokhsar D.S."/>
        </authorList>
    </citation>
    <scope>NUCLEOTIDE SEQUENCE [LARGE SCALE GENOMIC DNA]</scope>
</reference>
<keyword evidence="6" id="KW-0132">Cell division</keyword>
<keyword evidence="12" id="KW-0137">Centromere</keyword>
<dbReference type="AlphaFoldDB" id="V4A397"/>
<evidence type="ECO:0000256" key="3">
    <source>
        <dbReference type="ARBA" id="ARBA00007716"/>
    </source>
</evidence>
<keyword evidence="10" id="KW-0206">Cytoskeleton</keyword>
<keyword evidence="15" id="KW-1185">Reference proteome</keyword>
<dbReference type="InterPro" id="IPR033341">
    <property type="entry name" value="SKA3"/>
</dbReference>
<dbReference type="GO" id="GO:0005876">
    <property type="term" value="C:spindle microtubule"/>
    <property type="evidence" value="ECO:0007669"/>
    <property type="project" value="TreeGrafter"/>
</dbReference>
<dbReference type="CTD" id="20236296"/>
<evidence type="ECO:0000256" key="7">
    <source>
        <dbReference type="ARBA" id="ARBA00022701"/>
    </source>
</evidence>
<evidence type="ECO:0000256" key="1">
    <source>
        <dbReference type="ARBA" id="ARBA00004186"/>
    </source>
</evidence>
<feature type="compositionally biased region" description="Polar residues" evidence="13">
    <location>
        <begin position="107"/>
        <end position="116"/>
    </location>
</feature>
<dbReference type="PANTHER" id="PTHR48118:SF1">
    <property type="entry name" value="SPINDLE AND KINETOCHORE-ASSOCIATED PROTEIN 3"/>
    <property type="match status" value="1"/>
</dbReference>
<feature type="compositionally biased region" description="Basic and acidic residues" evidence="13">
    <location>
        <begin position="165"/>
        <end position="175"/>
    </location>
</feature>
<dbReference type="OrthoDB" id="6150664at2759"/>
<dbReference type="GO" id="GO:0000940">
    <property type="term" value="C:outer kinetochore"/>
    <property type="evidence" value="ECO:0007669"/>
    <property type="project" value="InterPro"/>
</dbReference>
<feature type="compositionally biased region" description="Acidic residues" evidence="13">
    <location>
        <begin position="122"/>
        <end position="143"/>
    </location>
</feature>
<keyword evidence="8" id="KW-0498">Mitosis</keyword>
<evidence type="ECO:0000256" key="10">
    <source>
        <dbReference type="ARBA" id="ARBA00023212"/>
    </source>
</evidence>
<evidence type="ECO:0000256" key="2">
    <source>
        <dbReference type="ARBA" id="ARBA00004629"/>
    </source>
</evidence>
<sequence length="458" mass="51609">MTDKTEPFFKQLYKLTHHIDTSISELHGKLEEKVDYNCDNSQSVAILHDTKKEVRQLKKEAQSTFTDFSCNGKNFGRILSACQSFIDSSRSQLNKIEEHLSSYGYTRQVSQSNKMSNTATETENEDTDENDDDEDVDNEDYDEGTYVVKNGKSKDITTPSPTKNKKPDLSKTPKLEDFGISSYGMQAMFRYTQNKQPSVRPSEIKDEAMEPPCGHYHNRIDSVPQAFQHNGLTVTPSIVGMFQWPPQTPDSCTPAPSFKKGLYYQNNTFSPEVFSQKSKTSHLESPVPPAFRTPGINQLNKVQINNAVLPQPSFTTDLDSPAPPVFQTPGMKYSGNIIKESMKHSELLENKVSHDYMLEEPELPELTMTFQDISQLTSYKNKKTTATAEEVNEPQKPLGLKAKFGYDADIATPPHLELLSSRLIKMGIAPSNSPYKTPPQPTLLSRYRQRGNQENIAP</sequence>
<dbReference type="KEGG" id="lgi:LOTGIDRAFT_154483"/>
<keyword evidence="5" id="KW-0963">Cytoplasm</keyword>
<dbReference type="HOGENOM" id="CLU_597566_0_0_1"/>